<organism evidence="1 2">
    <name type="scientific">Leucobacter manosquensis</name>
    <dbReference type="NCBI Taxonomy" id="2810611"/>
    <lineage>
        <taxon>Bacteria</taxon>
        <taxon>Bacillati</taxon>
        <taxon>Actinomycetota</taxon>
        <taxon>Actinomycetes</taxon>
        <taxon>Micrococcales</taxon>
        <taxon>Microbacteriaceae</taxon>
        <taxon>Leucobacter</taxon>
    </lineage>
</organism>
<reference evidence="1 2" key="1">
    <citation type="submission" date="2021-02" db="EMBL/GenBank/DDBJ databases">
        <title>Draft genome and description of Leucobacter sp nov strain Marseille-Q4368.</title>
        <authorList>
            <person name="Boxberger M."/>
            <person name="La Scola B."/>
        </authorList>
    </citation>
    <scope>NUCLEOTIDE SEQUENCE [LARGE SCALE GENOMIC DNA]</scope>
    <source>
        <strain evidence="1 2">Marseille-Q4368</strain>
    </source>
</reference>
<evidence type="ECO:0000313" key="2">
    <source>
        <dbReference type="Proteomes" id="UP000811492"/>
    </source>
</evidence>
<evidence type="ECO:0000313" key="1">
    <source>
        <dbReference type="EMBL" id="MBS3180690.1"/>
    </source>
</evidence>
<accession>A0ABS5M1I1</accession>
<dbReference type="EMBL" id="JAFEVO010000001">
    <property type="protein sequence ID" value="MBS3180690.1"/>
    <property type="molecule type" value="Genomic_DNA"/>
</dbReference>
<sequence>MQTEHTWSGSFRWHLEQVPWQLLHMRALAESTLAAQDTTAVRVSGGSEKARLPYRVDPADDADLLYATLVIFGREVAEKIGGSSPKPLRTRMWKGRDEPQGLPVCTPQDAMGLAAEICRWLIACTHQIAHDETLHDAPESLIDLIRDMRRRYPQAAPKFRAYRPRPCPTCGERTIRPIWGTDGLAGAICDACGQGWGLDIAAT</sequence>
<protein>
    <submittedName>
        <fullName evidence="1">Uncharacterized protein</fullName>
    </submittedName>
</protein>
<proteinExistence type="predicted"/>
<keyword evidence="2" id="KW-1185">Reference proteome</keyword>
<dbReference type="RefSeq" id="WP_211647861.1">
    <property type="nucleotide sequence ID" value="NZ_JAFEVO010000001.1"/>
</dbReference>
<comment type="caution">
    <text evidence="1">The sequence shown here is derived from an EMBL/GenBank/DDBJ whole genome shotgun (WGS) entry which is preliminary data.</text>
</comment>
<name>A0ABS5M1I1_9MICO</name>
<dbReference type="Proteomes" id="UP000811492">
    <property type="component" value="Unassembled WGS sequence"/>
</dbReference>
<gene>
    <name evidence="1" type="ORF">JSQ98_00465</name>
</gene>